<keyword evidence="6" id="KW-1185">Reference proteome</keyword>
<dbReference type="InterPro" id="IPR019859">
    <property type="entry name" value="Motility-assoc_prot_GldM"/>
</dbReference>
<evidence type="ECO:0000259" key="4">
    <source>
        <dbReference type="Pfam" id="PF21602"/>
    </source>
</evidence>
<protein>
    <submittedName>
        <fullName evidence="5">Protein involved in gliding motility GldM</fullName>
    </submittedName>
</protein>
<feature type="domain" description="Gliding motility-associated protein GldM N-terminal" evidence="2">
    <location>
        <begin position="33"/>
        <end position="219"/>
    </location>
</feature>
<dbReference type="RefSeq" id="WP_091369945.1">
    <property type="nucleotide sequence ID" value="NZ_LT629740.1"/>
</dbReference>
<dbReference type="NCBIfam" id="TIGR03517">
    <property type="entry name" value="GldM_gliding"/>
    <property type="match status" value="1"/>
</dbReference>
<dbReference type="EMBL" id="LT629740">
    <property type="protein sequence ID" value="SDS36205.1"/>
    <property type="molecule type" value="Genomic_DNA"/>
</dbReference>
<accession>A0A1H1RKG7</accession>
<sequence>MAGGKQTPRQRMMGILYLVLLGLIALDVPDSLLDSFKNISDSLTASKTNVQSGIDQAFTTFEATKLKQEGDRAQKIHDDALKAKKLADDLNAYVETVKGKFISETGPIDDATNDYKGREDMDVSTRLMINDQKYAYELHKKIDYTREQLLALLKPSERQGVNLSLDAEAPKHRAGFPNKDWETANFGEGIPMAAAMTALVKIQSDAKNSENEVVKKILGRIDVAQVTLDQFKGVAVAPSSYILQGQQYKADIYLTAYDSHSNPTITIDGANIPTTNGVGTYTTTASGQGLHTWTGTLTVKQVDGPAKTYPVSGQYMVAKPSAVVSPDKMNVFYIGVPNPVTVSAPGVATSALKLSMTGGSLSGGTDGKYTVQVHTIGEAKITVLGEKGMVLGTSLFRVKRIPDPKPMFAGKSGGTTSAANIRGQDRVFAKLDNFDFDAKFNVTRFTMLIVKPRQDAIILSGSGNELTSAMRSAMNTVSPGTTIVFKDIVAVGPDGSPRGLDPIVISAN</sequence>
<evidence type="ECO:0000313" key="6">
    <source>
        <dbReference type="Proteomes" id="UP000199679"/>
    </source>
</evidence>
<feature type="domain" description="Gliding motility-associated protein GldM second immunoglobulin-like" evidence="4">
    <location>
        <begin position="321"/>
        <end position="399"/>
    </location>
</feature>
<dbReference type="InterPro" id="IPR048406">
    <property type="entry name" value="GldM_Ig-like-2"/>
</dbReference>
<evidence type="ECO:0000259" key="1">
    <source>
        <dbReference type="Pfam" id="PF12080"/>
    </source>
</evidence>
<gene>
    <name evidence="5" type="ORF">SAMN05216490_1019</name>
</gene>
<reference evidence="5 6" key="1">
    <citation type="submission" date="2016-10" db="EMBL/GenBank/DDBJ databases">
        <authorList>
            <person name="de Groot N.N."/>
        </authorList>
    </citation>
    <scope>NUCLEOTIDE SEQUENCE [LARGE SCALE GENOMIC DNA]</scope>
    <source>
        <strain evidence="5 6">MP1X4</strain>
    </source>
</reference>
<proteinExistence type="predicted"/>
<dbReference type="Proteomes" id="UP000199679">
    <property type="component" value="Chromosome I"/>
</dbReference>
<feature type="domain" description="Gliding motility-associated protein GldM C-terminal" evidence="1">
    <location>
        <begin position="402"/>
        <end position="506"/>
    </location>
</feature>
<dbReference type="Pfam" id="PF12081">
    <property type="entry name" value="GldM_1st"/>
    <property type="match status" value="1"/>
</dbReference>
<feature type="domain" description="Gliding motility-associated protein GldM first immunoglobulin-like" evidence="3">
    <location>
        <begin position="223"/>
        <end position="319"/>
    </location>
</feature>
<dbReference type="AlphaFoldDB" id="A0A1H1RKG7"/>
<evidence type="ECO:0000259" key="2">
    <source>
        <dbReference type="Pfam" id="PF12081"/>
    </source>
</evidence>
<evidence type="ECO:0000313" key="5">
    <source>
        <dbReference type="EMBL" id="SDS36205.1"/>
    </source>
</evidence>
<dbReference type="InterPro" id="IPR022720">
    <property type="entry name" value="Motility-assoc_prot_GldM_N"/>
</dbReference>
<evidence type="ECO:0000259" key="3">
    <source>
        <dbReference type="Pfam" id="PF21601"/>
    </source>
</evidence>
<dbReference type="Pfam" id="PF21602">
    <property type="entry name" value="GldM_3rd"/>
    <property type="match status" value="1"/>
</dbReference>
<dbReference type="OrthoDB" id="1490890at2"/>
<dbReference type="InterPro" id="IPR022719">
    <property type="entry name" value="Motility-assoc_prot_GldM_C"/>
</dbReference>
<dbReference type="Pfam" id="PF21601">
    <property type="entry name" value="GldM_2nd"/>
    <property type="match status" value="1"/>
</dbReference>
<name>A0A1H1RKG7_MUCMA</name>
<dbReference type="STRING" id="652787.SAMN05216490_1019"/>
<organism evidence="5 6">
    <name type="scientific">Mucilaginibacter mallensis</name>
    <dbReference type="NCBI Taxonomy" id="652787"/>
    <lineage>
        <taxon>Bacteria</taxon>
        <taxon>Pseudomonadati</taxon>
        <taxon>Bacteroidota</taxon>
        <taxon>Sphingobacteriia</taxon>
        <taxon>Sphingobacteriales</taxon>
        <taxon>Sphingobacteriaceae</taxon>
        <taxon>Mucilaginibacter</taxon>
    </lineage>
</organism>
<dbReference type="InterPro" id="IPR048405">
    <property type="entry name" value="GldM_Ig-like-1"/>
</dbReference>
<dbReference type="Pfam" id="PF12080">
    <property type="entry name" value="GldM_4th"/>
    <property type="match status" value="1"/>
</dbReference>